<evidence type="ECO:0000313" key="2">
    <source>
        <dbReference type="EMBL" id="KAG5836526.1"/>
    </source>
</evidence>
<reference evidence="2" key="1">
    <citation type="submission" date="2021-01" db="EMBL/GenBank/DDBJ databases">
        <title>A chromosome-scale assembly of European eel, Anguilla anguilla.</title>
        <authorList>
            <person name="Henkel C."/>
            <person name="Jong-Raadsen S.A."/>
            <person name="Dufour S."/>
            <person name="Weltzien F.-A."/>
            <person name="Palstra A.P."/>
            <person name="Pelster B."/>
            <person name="Spaink H.P."/>
            <person name="Van Den Thillart G.E."/>
            <person name="Jansen H."/>
            <person name="Zahm M."/>
            <person name="Klopp C."/>
            <person name="Cedric C."/>
            <person name="Louis A."/>
            <person name="Berthelot C."/>
            <person name="Parey E."/>
            <person name="Roest Crollius H."/>
            <person name="Montfort J."/>
            <person name="Robinson-Rechavi M."/>
            <person name="Bucao C."/>
            <person name="Bouchez O."/>
            <person name="Gislard M."/>
            <person name="Lluch J."/>
            <person name="Milhes M."/>
            <person name="Lampietro C."/>
            <person name="Lopez Roques C."/>
            <person name="Donnadieu C."/>
            <person name="Braasch I."/>
            <person name="Desvignes T."/>
            <person name="Postlethwait J."/>
            <person name="Bobe J."/>
            <person name="Guiguen Y."/>
            <person name="Dirks R."/>
        </authorList>
    </citation>
    <scope>NUCLEOTIDE SEQUENCE</scope>
    <source>
        <strain evidence="2">Tag_6206</strain>
        <tissue evidence="2">Liver</tissue>
    </source>
</reference>
<evidence type="ECO:0000256" key="1">
    <source>
        <dbReference type="SAM" id="MobiDB-lite"/>
    </source>
</evidence>
<keyword evidence="3" id="KW-1185">Reference proteome</keyword>
<gene>
    <name evidence="2" type="ORF">ANANG_G00256250</name>
</gene>
<comment type="caution">
    <text evidence="2">The sequence shown here is derived from an EMBL/GenBank/DDBJ whole genome shotgun (WGS) entry which is preliminary data.</text>
</comment>
<proteinExistence type="predicted"/>
<feature type="compositionally biased region" description="Basic and acidic residues" evidence="1">
    <location>
        <begin position="28"/>
        <end position="51"/>
    </location>
</feature>
<dbReference type="EMBL" id="JAFIRN010000014">
    <property type="protein sequence ID" value="KAG5836526.1"/>
    <property type="molecule type" value="Genomic_DNA"/>
</dbReference>
<evidence type="ECO:0000313" key="3">
    <source>
        <dbReference type="Proteomes" id="UP001044222"/>
    </source>
</evidence>
<feature type="non-terminal residue" evidence="2">
    <location>
        <position position="1"/>
    </location>
</feature>
<protein>
    <submittedName>
        <fullName evidence="2">Uncharacterized protein</fullName>
    </submittedName>
</protein>
<name>A0A9D3LU73_ANGAN</name>
<accession>A0A9D3LU73</accession>
<dbReference type="Proteomes" id="UP001044222">
    <property type="component" value="Chromosome 14"/>
</dbReference>
<feature type="compositionally biased region" description="Low complexity" evidence="1">
    <location>
        <begin position="64"/>
        <end position="76"/>
    </location>
</feature>
<feature type="region of interest" description="Disordered" evidence="1">
    <location>
        <begin position="1"/>
        <end position="76"/>
    </location>
</feature>
<dbReference type="AlphaFoldDB" id="A0A9D3LU73"/>
<organism evidence="2 3">
    <name type="scientific">Anguilla anguilla</name>
    <name type="common">European freshwater eel</name>
    <name type="synonym">Muraena anguilla</name>
    <dbReference type="NCBI Taxonomy" id="7936"/>
    <lineage>
        <taxon>Eukaryota</taxon>
        <taxon>Metazoa</taxon>
        <taxon>Chordata</taxon>
        <taxon>Craniata</taxon>
        <taxon>Vertebrata</taxon>
        <taxon>Euteleostomi</taxon>
        <taxon>Actinopterygii</taxon>
        <taxon>Neopterygii</taxon>
        <taxon>Teleostei</taxon>
        <taxon>Anguilliformes</taxon>
        <taxon>Anguillidae</taxon>
        <taxon>Anguilla</taxon>
    </lineage>
</organism>
<sequence length="76" mass="8562">LHSEKRGGRQKQRCFCSFTKKPPSARTSEGRTQSRTEERRGEQRRRAEERTSFLSGGRMRRGDGISSSDESVGSSA</sequence>